<protein>
    <submittedName>
        <fullName evidence="1">Uncharacterized protein</fullName>
    </submittedName>
</protein>
<accession>A0ABT7PT78</accession>
<feature type="non-terminal residue" evidence="1">
    <location>
        <position position="1"/>
    </location>
</feature>
<proteinExistence type="predicted"/>
<evidence type="ECO:0000313" key="1">
    <source>
        <dbReference type="EMBL" id="MDM4019489.1"/>
    </source>
</evidence>
<name>A0ABT7PT78_9BACT</name>
<reference evidence="1 2" key="1">
    <citation type="submission" date="2023-06" db="EMBL/GenBank/DDBJ databases">
        <title>Roseiconus lacunae JC819 isolated from Gulf of Mannar region, Tamil Nadu.</title>
        <authorList>
            <person name="Pk S."/>
            <person name="Ch S."/>
            <person name="Ch V.R."/>
        </authorList>
    </citation>
    <scope>NUCLEOTIDE SEQUENCE [LARGE SCALE GENOMIC DNA]</scope>
    <source>
        <strain evidence="1 2">JC819</strain>
    </source>
</reference>
<gene>
    <name evidence="1" type="ORF">QTN89_28815</name>
</gene>
<organism evidence="1 2">
    <name type="scientific">Roseiconus lacunae</name>
    <dbReference type="NCBI Taxonomy" id="2605694"/>
    <lineage>
        <taxon>Bacteria</taxon>
        <taxon>Pseudomonadati</taxon>
        <taxon>Planctomycetota</taxon>
        <taxon>Planctomycetia</taxon>
        <taxon>Pirellulales</taxon>
        <taxon>Pirellulaceae</taxon>
        <taxon>Roseiconus</taxon>
    </lineage>
</organism>
<dbReference type="Proteomes" id="UP001239462">
    <property type="component" value="Unassembled WGS sequence"/>
</dbReference>
<dbReference type="EMBL" id="JASZZN010000077">
    <property type="protein sequence ID" value="MDM4019489.1"/>
    <property type="molecule type" value="Genomic_DNA"/>
</dbReference>
<dbReference type="RefSeq" id="WP_289167615.1">
    <property type="nucleotide sequence ID" value="NZ_JASZZN010000077.1"/>
</dbReference>
<evidence type="ECO:0000313" key="2">
    <source>
        <dbReference type="Proteomes" id="UP001239462"/>
    </source>
</evidence>
<keyword evidence="2" id="KW-1185">Reference proteome</keyword>
<sequence>LSKSNRRLIGKHIRLLILIGPLLASTFVLLSAPAQVSIRSPSYEGNLTDTSDAFHDGLRNLAVEHRVAISDDGSKSYYAELELWLPEEITDIIERDSKTQLSSFELLDATWTDEGEIDFHLVLPADSGGRMRLLAPRGDQPARKLVELPIGSGERIQYELLSAKTIGKSGNRMLASTLRIRLPKMNYHVLITLAVSKSEQMPNIDRYQAHIRWSGPALVENR</sequence>
<comment type="caution">
    <text evidence="1">The sequence shown here is derived from an EMBL/GenBank/DDBJ whole genome shotgun (WGS) entry which is preliminary data.</text>
</comment>